<reference evidence="3" key="1">
    <citation type="submission" date="2021-10" db="EMBL/GenBank/DDBJ databases">
        <title>Tropical sea cucumber genome reveals ecological adaptation and Cuvierian tubules defense mechanism.</title>
        <authorList>
            <person name="Chen T."/>
        </authorList>
    </citation>
    <scope>NUCLEOTIDE SEQUENCE</scope>
    <source>
        <strain evidence="3">Nanhai2018</strain>
        <tissue evidence="3">Muscle</tissue>
    </source>
</reference>
<evidence type="ECO:0000256" key="2">
    <source>
        <dbReference type="SAM" id="Phobius"/>
    </source>
</evidence>
<proteinExistence type="predicted"/>
<organism evidence="3 4">
    <name type="scientific">Holothuria leucospilota</name>
    <name type="common">Black long sea cucumber</name>
    <name type="synonym">Mertensiothuria leucospilota</name>
    <dbReference type="NCBI Taxonomy" id="206669"/>
    <lineage>
        <taxon>Eukaryota</taxon>
        <taxon>Metazoa</taxon>
        <taxon>Echinodermata</taxon>
        <taxon>Eleutherozoa</taxon>
        <taxon>Echinozoa</taxon>
        <taxon>Holothuroidea</taxon>
        <taxon>Aspidochirotacea</taxon>
        <taxon>Aspidochirotida</taxon>
        <taxon>Holothuriidae</taxon>
        <taxon>Holothuria</taxon>
    </lineage>
</organism>
<dbReference type="AlphaFoldDB" id="A0A9Q0YED8"/>
<comment type="caution">
    <text evidence="3">The sequence shown here is derived from an EMBL/GenBank/DDBJ whole genome shotgun (WGS) entry which is preliminary data.</text>
</comment>
<feature type="transmembrane region" description="Helical" evidence="2">
    <location>
        <begin position="20"/>
        <end position="39"/>
    </location>
</feature>
<gene>
    <name evidence="3" type="ORF">HOLleu_41737</name>
</gene>
<evidence type="ECO:0000256" key="1">
    <source>
        <dbReference type="SAM" id="MobiDB-lite"/>
    </source>
</evidence>
<keyword evidence="2" id="KW-0472">Membrane</keyword>
<feature type="compositionally biased region" description="Basic and acidic residues" evidence="1">
    <location>
        <begin position="49"/>
        <end position="76"/>
    </location>
</feature>
<keyword evidence="2" id="KW-0812">Transmembrane</keyword>
<name>A0A9Q0YED8_HOLLE</name>
<evidence type="ECO:0000313" key="4">
    <source>
        <dbReference type="Proteomes" id="UP001152320"/>
    </source>
</evidence>
<accession>A0A9Q0YED8</accession>
<protein>
    <recommendedName>
        <fullName evidence="5">EamA domain-containing protein</fullName>
    </recommendedName>
</protein>
<evidence type="ECO:0000313" key="3">
    <source>
        <dbReference type="EMBL" id="KAJ8019946.1"/>
    </source>
</evidence>
<keyword evidence="4" id="KW-1185">Reference proteome</keyword>
<evidence type="ECO:0008006" key="5">
    <source>
        <dbReference type="Google" id="ProtNLM"/>
    </source>
</evidence>
<dbReference type="EMBL" id="JAIZAY010000023">
    <property type="protein sequence ID" value="KAJ8019946.1"/>
    <property type="molecule type" value="Genomic_DNA"/>
</dbReference>
<dbReference type="Proteomes" id="UP001152320">
    <property type="component" value="Chromosome 23"/>
</dbReference>
<sequence>MNEVYIVFLLDTIFFGFQPQWSSVVGILIITGSSIVISLKRVLTSSDSNKSESEKNKLDESALQKEENNSRLEASSRRITQF</sequence>
<dbReference type="OrthoDB" id="306876at2759"/>
<keyword evidence="2" id="KW-1133">Transmembrane helix</keyword>
<feature type="region of interest" description="Disordered" evidence="1">
    <location>
        <begin position="44"/>
        <end position="82"/>
    </location>
</feature>